<accession>A0A484APH0</accession>
<feature type="region of interest" description="Disordered" evidence="1">
    <location>
        <begin position="1"/>
        <end position="32"/>
    </location>
</feature>
<evidence type="ECO:0000313" key="3">
    <source>
        <dbReference type="Proteomes" id="UP000295192"/>
    </source>
</evidence>
<dbReference type="Proteomes" id="UP000295192">
    <property type="component" value="Unassembled WGS sequence"/>
</dbReference>
<name>A0A484APH0_DRONA</name>
<protein>
    <submittedName>
        <fullName evidence="2">Uncharacterized protein</fullName>
    </submittedName>
</protein>
<feature type="region of interest" description="Disordered" evidence="1">
    <location>
        <begin position="53"/>
        <end position="79"/>
    </location>
</feature>
<keyword evidence="3" id="KW-1185">Reference proteome</keyword>
<gene>
    <name evidence="2" type="ORF">AWZ03_015134</name>
</gene>
<comment type="caution">
    <text evidence="2">The sequence shown here is derived from an EMBL/GenBank/DDBJ whole genome shotgun (WGS) entry which is preliminary data.</text>
</comment>
<feature type="compositionally biased region" description="Basic and acidic residues" evidence="1">
    <location>
        <begin position="14"/>
        <end position="29"/>
    </location>
</feature>
<dbReference type="EMBL" id="LSRL02003522">
    <property type="protein sequence ID" value="TDG38444.1"/>
    <property type="molecule type" value="Genomic_DNA"/>
</dbReference>
<reference evidence="2 3" key="1">
    <citation type="journal article" date="2019" name="J. Hered.">
        <title>An Improved Genome Assembly for Drosophila navojoa, the Basal Species in the mojavensis Cluster.</title>
        <authorList>
            <person name="Vanderlinde T."/>
            <person name="Dupim E.G."/>
            <person name="Nazario-Yepiz N.O."/>
            <person name="Carvalho A.B."/>
        </authorList>
    </citation>
    <scope>NUCLEOTIDE SEQUENCE [LARGE SCALE GENOMIC DNA]</scope>
    <source>
        <strain evidence="2">Navoj_Jal97</strain>
        <tissue evidence="2">Whole organism</tissue>
    </source>
</reference>
<organism evidence="2 3">
    <name type="scientific">Drosophila navojoa</name>
    <name type="common">Fruit fly</name>
    <dbReference type="NCBI Taxonomy" id="7232"/>
    <lineage>
        <taxon>Eukaryota</taxon>
        <taxon>Metazoa</taxon>
        <taxon>Ecdysozoa</taxon>
        <taxon>Arthropoda</taxon>
        <taxon>Hexapoda</taxon>
        <taxon>Insecta</taxon>
        <taxon>Pterygota</taxon>
        <taxon>Neoptera</taxon>
        <taxon>Endopterygota</taxon>
        <taxon>Diptera</taxon>
        <taxon>Brachycera</taxon>
        <taxon>Muscomorpha</taxon>
        <taxon>Ephydroidea</taxon>
        <taxon>Drosophilidae</taxon>
        <taxon>Drosophila</taxon>
    </lineage>
</organism>
<dbReference type="AlphaFoldDB" id="A0A484APH0"/>
<sequence>MTTPTSTATATPAERVDSRRAARQVESRHNGNMLASAAAAAAVAIVLGRGKMADTMGQKSTQPASDKRAKTVRLDGLTE</sequence>
<evidence type="ECO:0000313" key="2">
    <source>
        <dbReference type="EMBL" id="TDG38444.1"/>
    </source>
</evidence>
<feature type="compositionally biased region" description="Low complexity" evidence="1">
    <location>
        <begin position="1"/>
        <end position="13"/>
    </location>
</feature>
<proteinExistence type="predicted"/>
<evidence type="ECO:0000256" key="1">
    <source>
        <dbReference type="SAM" id="MobiDB-lite"/>
    </source>
</evidence>